<gene>
    <name evidence="2" type="ORF">SBA5_200015</name>
</gene>
<evidence type="ECO:0000313" key="3">
    <source>
        <dbReference type="Proteomes" id="UP000239735"/>
    </source>
</evidence>
<protein>
    <submittedName>
        <fullName evidence="2">Insertion element ISR1 uncharacterized 10 kDa protein A3</fullName>
    </submittedName>
</protein>
<dbReference type="GO" id="GO:0004803">
    <property type="term" value="F:transposase activity"/>
    <property type="evidence" value="ECO:0007669"/>
    <property type="project" value="InterPro"/>
</dbReference>
<proteinExistence type="predicted"/>
<accession>A0A2N9L7J1</accession>
<keyword evidence="1" id="KW-0175">Coiled coil</keyword>
<dbReference type="SUPFAM" id="SSF46689">
    <property type="entry name" value="Homeodomain-like"/>
    <property type="match status" value="1"/>
</dbReference>
<sequence>MKKKRFSVEQIVGVLKQAEVGVPVAEVIRKHGISEQTFYRWKAKYGGLEVSEAQRLRHLEEENRKLKQLVAEQALDIFGFKAVLSKKW</sequence>
<dbReference type="PANTHER" id="PTHR33609">
    <property type="entry name" value="LOW CALCIUM RESPONSE LOCUS PROTEIN S"/>
    <property type="match status" value="1"/>
</dbReference>
<dbReference type="InterPro" id="IPR002514">
    <property type="entry name" value="Transposase_8"/>
</dbReference>
<dbReference type="EMBL" id="OKRB01000076">
    <property type="protein sequence ID" value="SPE19103.1"/>
    <property type="molecule type" value="Genomic_DNA"/>
</dbReference>
<organism evidence="2 3">
    <name type="scientific">Candidatus Sulfuritelmatomonas gaucii</name>
    <dbReference type="NCBI Taxonomy" id="2043161"/>
    <lineage>
        <taxon>Bacteria</taxon>
        <taxon>Pseudomonadati</taxon>
        <taxon>Acidobacteriota</taxon>
        <taxon>Terriglobia</taxon>
        <taxon>Terriglobales</taxon>
        <taxon>Acidobacteriaceae</taxon>
        <taxon>Candidatus Sulfuritelmatomonas</taxon>
    </lineage>
</organism>
<dbReference type="AlphaFoldDB" id="A0A2N9L7J1"/>
<evidence type="ECO:0000313" key="2">
    <source>
        <dbReference type="EMBL" id="SPE19103.1"/>
    </source>
</evidence>
<evidence type="ECO:0000256" key="1">
    <source>
        <dbReference type="SAM" id="Coils"/>
    </source>
</evidence>
<dbReference type="InterPro" id="IPR009057">
    <property type="entry name" value="Homeodomain-like_sf"/>
</dbReference>
<reference evidence="3" key="1">
    <citation type="submission" date="2018-02" db="EMBL/GenBank/DDBJ databases">
        <authorList>
            <person name="Hausmann B."/>
        </authorList>
    </citation>
    <scope>NUCLEOTIDE SEQUENCE [LARGE SCALE GENOMIC DNA]</scope>
    <source>
        <strain evidence="3">Peat soil MAG SbA5</strain>
    </source>
</reference>
<name>A0A2N9L7J1_9BACT</name>
<dbReference type="GO" id="GO:0006313">
    <property type="term" value="P:DNA transposition"/>
    <property type="evidence" value="ECO:0007669"/>
    <property type="project" value="InterPro"/>
</dbReference>
<dbReference type="GO" id="GO:0003677">
    <property type="term" value="F:DNA binding"/>
    <property type="evidence" value="ECO:0007669"/>
    <property type="project" value="InterPro"/>
</dbReference>
<dbReference type="Pfam" id="PF01527">
    <property type="entry name" value="HTH_Tnp_1"/>
    <property type="match status" value="1"/>
</dbReference>
<dbReference type="Proteomes" id="UP000239735">
    <property type="component" value="Unassembled WGS sequence"/>
</dbReference>
<feature type="coiled-coil region" evidence="1">
    <location>
        <begin position="49"/>
        <end position="76"/>
    </location>
</feature>
<dbReference type="PANTHER" id="PTHR33609:SF1">
    <property type="entry name" value="TRANSPOSASE"/>
    <property type="match status" value="1"/>
</dbReference>
<dbReference type="InterPro" id="IPR052546">
    <property type="entry name" value="Transposase_8_domain"/>
</dbReference>